<dbReference type="EMBL" id="GG698930">
    <property type="protein sequence ID" value="EEU36276.1"/>
    <property type="molecule type" value="Genomic_DNA"/>
</dbReference>
<evidence type="ECO:0000256" key="1">
    <source>
        <dbReference type="SAM" id="MobiDB-lite"/>
    </source>
</evidence>
<name>C7ZIJ6_FUSV7</name>
<dbReference type="Proteomes" id="UP000005206">
    <property type="component" value="Chromosome 12"/>
</dbReference>
<evidence type="ECO:0000313" key="3">
    <source>
        <dbReference type="Proteomes" id="UP000005206"/>
    </source>
</evidence>
<feature type="compositionally biased region" description="Basic and acidic residues" evidence="1">
    <location>
        <begin position="150"/>
        <end position="164"/>
    </location>
</feature>
<accession>C7ZIJ6</accession>
<dbReference type="OrthoDB" id="5101730at2759"/>
<dbReference type="RefSeq" id="XP_003041989.1">
    <property type="nucleotide sequence ID" value="XM_003041943.1"/>
</dbReference>
<feature type="compositionally biased region" description="Low complexity" evidence="1">
    <location>
        <begin position="101"/>
        <end position="120"/>
    </location>
</feature>
<evidence type="ECO:0000313" key="2">
    <source>
        <dbReference type="EMBL" id="EEU36276.1"/>
    </source>
</evidence>
<gene>
    <name evidence="2" type="ORF">NECHADRAFT_87167</name>
</gene>
<reference evidence="2 3" key="1">
    <citation type="journal article" date="2009" name="PLoS Genet.">
        <title>The genome of Nectria haematococca: contribution of supernumerary chromosomes to gene expansion.</title>
        <authorList>
            <person name="Coleman J.J."/>
            <person name="Rounsley S.D."/>
            <person name="Rodriguez-Carres M."/>
            <person name="Kuo A."/>
            <person name="Wasmann C.C."/>
            <person name="Grimwood J."/>
            <person name="Schmutz J."/>
            <person name="Taga M."/>
            <person name="White G.J."/>
            <person name="Zhou S."/>
            <person name="Schwartz D.C."/>
            <person name="Freitag M."/>
            <person name="Ma L.J."/>
            <person name="Danchin E.G."/>
            <person name="Henrissat B."/>
            <person name="Coutinho P.M."/>
            <person name="Nelson D.R."/>
            <person name="Straney D."/>
            <person name="Napoli C.A."/>
            <person name="Barker B.M."/>
            <person name="Gribskov M."/>
            <person name="Rep M."/>
            <person name="Kroken S."/>
            <person name="Molnar I."/>
            <person name="Rensing C."/>
            <person name="Kennell J.C."/>
            <person name="Zamora J."/>
            <person name="Farman M.L."/>
            <person name="Selker E.U."/>
            <person name="Salamov A."/>
            <person name="Shapiro H."/>
            <person name="Pangilinan J."/>
            <person name="Lindquist E."/>
            <person name="Lamers C."/>
            <person name="Grigoriev I.V."/>
            <person name="Geiser D.M."/>
            <person name="Covert S.F."/>
            <person name="Temporini E."/>
            <person name="Vanetten H.D."/>
        </authorList>
    </citation>
    <scope>NUCLEOTIDE SEQUENCE [LARGE SCALE GENOMIC DNA]</scope>
    <source>
        <strain evidence="3">ATCC MYA-4622 / CBS 123669 / FGSC 9596 / NRRL 45880 / 77-13-4</strain>
    </source>
</reference>
<keyword evidence="3" id="KW-1185">Reference proteome</keyword>
<protein>
    <submittedName>
        <fullName evidence="2">Uncharacterized protein</fullName>
    </submittedName>
</protein>
<dbReference type="GeneID" id="9674311"/>
<sequence length="416" mass="46406">MPSYSTARALVLITARRIELLPISLIVNLRFSIAYYLLRISRELYYNNLYTKRLILIASPSFLGFIGTGDYNPKRRDSIINASIRVLCPRAVPVPAPSVSPAPTSSFSAGLSSGSSEPNSAIVPIPKVGGSSSKEGKRPRVTSLSPDRLSTFDRLEKRQRVEHESEYEDDGSDSDSEDDGCSDVVDVAELDDIEDLEKLLSQDEDIDLKDLLADDEPDTTVEPDGLIRVGPQPLQPQQFIRSVPRGKARHMLRERLMGAHHLTDRHLPGSSSTMLEQERNAMLESLMIGPHTPSIESVYPFVASGGRIDYHARPNVYLVKAAINFAKRTHAPIVPPLAAAWMNIHDEPNFEERQAQWLWVYNSVTNAATLEKIFGLMFKHVDQSNMWSKWSLAKLRSILETLRTGTKTTEVTQALS</sequence>
<dbReference type="HOGENOM" id="CLU_660715_0_0_1"/>
<dbReference type="AlphaFoldDB" id="C7ZIJ6"/>
<organism evidence="2 3">
    <name type="scientific">Fusarium vanettenii (strain ATCC MYA-4622 / CBS 123669 / FGSC 9596 / NRRL 45880 / 77-13-4)</name>
    <name type="common">Fusarium solani subsp. pisi</name>
    <dbReference type="NCBI Taxonomy" id="660122"/>
    <lineage>
        <taxon>Eukaryota</taxon>
        <taxon>Fungi</taxon>
        <taxon>Dikarya</taxon>
        <taxon>Ascomycota</taxon>
        <taxon>Pezizomycotina</taxon>
        <taxon>Sordariomycetes</taxon>
        <taxon>Hypocreomycetidae</taxon>
        <taxon>Hypocreales</taxon>
        <taxon>Nectriaceae</taxon>
        <taxon>Fusarium</taxon>
        <taxon>Fusarium solani species complex</taxon>
        <taxon>Fusarium vanettenii</taxon>
    </lineage>
</organism>
<dbReference type="InParanoid" id="C7ZIJ6"/>
<dbReference type="VEuPathDB" id="FungiDB:NECHADRAFT_87167"/>
<dbReference type="KEGG" id="nhe:NECHADRAFT_87167"/>
<dbReference type="eggNOG" id="ENOG502T4PB">
    <property type="taxonomic scope" value="Eukaryota"/>
</dbReference>
<feature type="region of interest" description="Disordered" evidence="1">
    <location>
        <begin position="97"/>
        <end position="182"/>
    </location>
</feature>
<proteinExistence type="predicted"/>
<feature type="compositionally biased region" description="Acidic residues" evidence="1">
    <location>
        <begin position="165"/>
        <end position="182"/>
    </location>
</feature>